<evidence type="ECO:0000256" key="1">
    <source>
        <dbReference type="SAM" id="MobiDB-lite"/>
    </source>
</evidence>
<proteinExistence type="predicted"/>
<protein>
    <recommendedName>
        <fullName evidence="5">Secreted protein</fullName>
    </recommendedName>
</protein>
<dbReference type="EMBL" id="MU853347">
    <property type="protein sequence ID" value="KAK4111234.1"/>
    <property type="molecule type" value="Genomic_DNA"/>
</dbReference>
<accession>A0AAN6YRB0</accession>
<evidence type="ECO:0008006" key="5">
    <source>
        <dbReference type="Google" id="ProtNLM"/>
    </source>
</evidence>
<reference evidence="3" key="1">
    <citation type="journal article" date="2023" name="Mol. Phylogenet. Evol.">
        <title>Genome-scale phylogeny and comparative genomics of the fungal order Sordariales.</title>
        <authorList>
            <person name="Hensen N."/>
            <person name="Bonometti L."/>
            <person name="Westerberg I."/>
            <person name="Brannstrom I.O."/>
            <person name="Guillou S."/>
            <person name="Cros-Aarteil S."/>
            <person name="Calhoun S."/>
            <person name="Haridas S."/>
            <person name="Kuo A."/>
            <person name="Mondo S."/>
            <person name="Pangilinan J."/>
            <person name="Riley R."/>
            <person name="LaButti K."/>
            <person name="Andreopoulos B."/>
            <person name="Lipzen A."/>
            <person name="Chen C."/>
            <person name="Yan M."/>
            <person name="Daum C."/>
            <person name="Ng V."/>
            <person name="Clum A."/>
            <person name="Steindorff A."/>
            <person name="Ohm R.A."/>
            <person name="Martin F."/>
            <person name="Silar P."/>
            <person name="Natvig D.O."/>
            <person name="Lalanne C."/>
            <person name="Gautier V."/>
            <person name="Ament-Velasquez S.L."/>
            <person name="Kruys A."/>
            <person name="Hutchinson M.I."/>
            <person name="Powell A.J."/>
            <person name="Barry K."/>
            <person name="Miller A.N."/>
            <person name="Grigoriev I.V."/>
            <person name="Debuchy R."/>
            <person name="Gladieux P."/>
            <person name="Hiltunen Thoren M."/>
            <person name="Johannesson H."/>
        </authorList>
    </citation>
    <scope>NUCLEOTIDE SEQUENCE</scope>
    <source>
        <strain evidence="3">CBS 508.74</strain>
    </source>
</reference>
<gene>
    <name evidence="3" type="ORF">N656DRAFT_781073</name>
</gene>
<feature type="signal peptide" evidence="2">
    <location>
        <begin position="1"/>
        <end position="22"/>
    </location>
</feature>
<organism evidence="3 4">
    <name type="scientific">Canariomyces notabilis</name>
    <dbReference type="NCBI Taxonomy" id="2074819"/>
    <lineage>
        <taxon>Eukaryota</taxon>
        <taxon>Fungi</taxon>
        <taxon>Dikarya</taxon>
        <taxon>Ascomycota</taxon>
        <taxon>Pezizomycotina</taxon>
        <taxon>Sordariomycetes</taxon>
        <taxon>Sordariomycetidae</taxon>
        <taxon>Sordariales</taxon>
        <taxon>Chaetomiaceae</taxon>
        <taxon>Canariomyces</taxon>
    </lineage>
</organism>
<evidence type="ECO:0000313" key="3">
    <source>
        <dbReference type="EMBL" id="KAK4111234.1"/>
    </source>
</evidence>
<dbReference type="Proteomes" id="UP001302812">
    <property type="component" value="Unassembled WGS sequence"/>
</dbReference>
<dbReference type="AlphaFoldDB" id="A0AAN6YRB0"/>
<feature type="compositionally biased region" description="Polar residues" evidence="1">
    <location>
        <begin position="64"/>
        <end position="74"/>
    </location>
</feature>
<dbReference type="RefSeq" id="XP_064668804.1">
    <property type="nucleotide sequence ID" value="XM_064815512.1"/>
</dbReference>
<feature type="chain" id="PRO_5042925376" description="Secreted protein" evidence="2">
    <location>
        <begin position="23"/>
        <end position="108"/>
    </location>
</feature>
<feature type="region of interest" description="Disordered" evidence="1">
    <location>
        <begin position="38"/>
        <end position="82"/>
    </location>
</feature>
<comment type="caution">
    <text evidence="3">The sequence shown here is derived from an EMBL/GenBank/DDBJ whole genome shotgun (WGS) entry which is preliminary data.</text>
</comment>
<keyword evidence="2" id="KW-0732">Signal</keyword>
<evidence type="ECO:0000313" key="4">
    <source>
        <dbReference type="Proteomes" id="UP001302812"/>
    </source>
</evidence>
<dbReference type="GeneID" id="89939637"/>
<name>A0AAN6YRB0_9PEZI</name>
<keyword evidence="4" id="KW-1185">Reference proteome</keyword>
<reference evidence="3" key="2">
    <citation type="submission" date="2023-05" db="EMBL/GenBank/DDBJ databases">
        <authorList>
            <consortium name="Lawrence Berkeley National Laboratory"/>
            <person name="Steindorff A."/>
            <person name="Hensen N."/>
            <person name="Bonometti L."/>
            <person name="Westerberg I."/>
            <person name="Brannstrom I.O."/>
            <person name="Guillou S."/>
            <person name="Cros-Aarteil S."/>
            <person name="Calhoun S."/>
            <person name="Haridas S."/>
            <person name="Kuo A."/>
            <person name="Mondo S."/>
            <person name="Pangilinan J."/>
            <person name="Riley R."/>
            <person name="Labutti K."/>
            <person name="Andreopoulos B."/>
            <person name="Lipzen A."/>
            <person name="Chen C."/>
            <person name="Yanf M."/>
            <person name="Daum C."/>
            <person name="Ng V."/>
            <person name="Clum A."/>
            <person name="Ohm R."/>
            <person name="Martin F."/>
            <person name="Silar P."/>
            <person name="Natvig D."/>
            <person name="Lalanne C."/>
            <person name="Gautier V."/>
            <person name="Ament-Velasquez S.L."/>
            <person name="Kruys A."/>
            <person name="Hutchinson M.I."/>
            <person name="Powell A.J."/>
            <person name="Barry K."/>
            <person name="Miller A.N."/>
            <person name="Grigoriev I.V."/>
            <person name="Debuchy R."/>
            <person name="Gladieux P."/>
            <person name="Thoren M.H."/>
            <person name="Johannesson H."/>
        </authorList>
    </citation>
    <scope>NUCLEOTIDE SEQUENCE</scope>
    <source>
        <strain evidence="3">CBS 508.74</strain>
    </source>
</reference>
<sequence length="108" mass="11443">MACLLGTAAILSLQLLLLPSMAWQDGRRSSTWIDVYASRNASTPATDSPRGRYCSGEPGRQARRNSPSPWTSDTTLKKSHPAAVASGKISNATLQAALFGALPTPDQT</sequence>
<evidence type="ECO:0000256" key="2">
    <source>
        <dbReference type="SAM" id="SignalP"/>
    </source>
</evidence>